<name>A0A895YPL6_9ACTN</name>
<keyword evidence="2" id="KW-1185">Reference proteome</keyword>
<dbReference type="AlphaFoldDB" id="A0A895YPL6"/>
<organism evidence="1 2">
    <name type="scientific">Natronosporangium hydrolyticum</name>
    <dbReference type="NCBI Taxonomy" id="2811111"/>
    <lineage>
        <taxon>Bacteria</taxon>
        <taxon>Bacillati</taxon>
        <taxon>Actinomycetota</taxon>
        <taxon>Actinomycetes</taxon>
        <taxon>Micromonosporales</taxon>
        <taxon>Micromonosporaceae</taxon>
        <taxon>Natronosporangium</taxon>
    </lineage>
</organism>
<dbReference type="EMBL" id="CP070499">
    <property type="protein sequence ID" value="QSB17243.1"/>
    <property type="molecule type" value="Genomic_DNA"/>
</dbReference>
<accession>A0A895YPL6</accession>
<dbReference type="KEGG" id="nhy:JQS43_10935"/>
<reference evidence="1" key="1">
    <citation type="submission" date="2021-02" db="EMBL/GenBank/DDBJ databases">
        <title>Natrosporangium hydrolyticum gen. nov., sp. nov, a haloalkaliphilic actinobacterium from a soda solonchak soil.</title>
        <authorList>
            <person name="Sorokin D.Y."/>
            <person name="Khijniak T.V."/>
            <person name="Zakharycheva A.P."/>
            <person name="Boueva O.V."/>
            <person name="Ariskina E.V."/>
            <person name="Hahnke R.L."/>
            <person name="Bunk B."/>
            <person name="Sproer C."/>
            <person name="Schumann P."/>
            <person name="Evtushenko L.I."/>
            <person name="Kublanov I.V."/>
        </authorList>
    </citation>
    <scope>NUCLEOTIDE SEQUENCE</scope>
    <source>
        <strain evidence="1">DSM 106523</strain>
    </source>
</reference>
<dbReference type="Proteomes" id="UP000662857">
    <property type="component" value="Chromosome"/>
</dbReference>
<proteinExistence type="predicted"/>
<protein>
    <submittedName>
        <fullName evidence="1">Prevent-host-death protein</fullName>
    </submittedName>
</protein>
<evidence type="ECO:0000313" key="1">
    <source>
        <dbReference type="EMBL" id="QSB17243.1"/>
    </source>
</evidence>
<evidence type="ECO:0000313" key="2">
    <source>
        <dbReference type="Proteomes" id="UP000662857"/>
    </source>
</evidence>
<gene>
    <name evidence="1" type="ORF">JQS43_10935</name>
</gene>
<sequence length="69" mass="7588">MDAVAHGETFIVTRNGTPIGELIPLRRNRVVTREHFAGVSANAPVMDAARFRADLDSALDDTFQDPYDS</sequence>